<evidence type="ECO:0000256" key="3">
    <source>
        <dbReference type="ARBA" id="ARBA00012333"/>
    </source>
</evidence>
<feature type="active site" evidence="12">
    <location>
        <position position="250"/>
    </location>
</feature>
<dbReference type="PANTHER" id="PTHR43091">
    <property type="entry name" value="3-OXOACYL-[ACYL-CARRIER-PROTEIN] SYNTHASE"/>
    <property type="match status" value="1"/>
</dbReference>
<evidence type="ECO:0000256" key="10">
    <source>
        <dbReference type="ARBA" id="ARBA00023315"/>
    </source>
</evidence>
<evidence type="ECO:0000256" key="7">
    <source>
        <dbReference type="ARBA" id="ARBA00023098"/>
    </source>
</evidence>
<accession>A0A2U2N2M9</accession>
<dbReference type="InterPro" id="IPR016039">
    <property type="entry name" value="Thiolase-like"/>
</dbReference>
<dbReference type="Pfam" id="PF08545">
    <property type="entry name" value="ACP_syn_III"/>
    <property type="match status" value="1"/>
</dbReference>
<evidence type="ECO:0000313" key="15">
    <source>
        <dbReference type="EMBL" id="PWG63239.1"/>
    </source>
</evidence>
<keyword evidence="8 12" id="KW-0275">Fatty acid biosynthesis</keyword>
<evidence type="ECO:0000256" key="9">
    <source>
        <dbReference type="ARBA" id="ARBA00023268"/>
    </source>
</evidence>
<dbReference type="InterPro" id="IPR004655">
    <property type="entry name" value="FabH"/>
</dbReference>
<dbReference type="OrthoDB" id="9815506at2"/>
<dbReference type="FunFam" id="3.40.47.10:FF:000004">
    <property type="entry name" value="3-oxoacyl-[acyl-carrier-protein] synthase 3"/>
    <property type="match status" value="1"/>
</dbReference>
<keyword evidence="10 12" id="KW-0012">Acyltransferase</keyword>
<feature type="region of interest" description="ACP-binding" evidence="12">
    <location>
        <begin position="251"/>
        <end position="255"/>
    </location>
</feature>
<gene>
    <name evidence="12" type="primary">fabH</name>
    <name evidence="15" type="ORF">DEM34_09180</name>
</gene>
<name>A0A2U2N2M9_9GAMM</name>
<evidence type="ECO:0000256" key="2">
    <source>
        <dbReference type="ARBA" id="ARBA00008642"/>
    </source>
</evidence>
<sequence>MTRTRIAATGSYLPERIMTNAELESLVDTTDAWIRERTGIAQRHIAAPGETCADLARAAGQAALDAAGLAPTDVDLIVLATSTPDQVFPSTACRVQERLDVPAGAIAFDVAAACSGFVYALDVADRFIRTGGARRALVIGAETFSRILDWSDRSTCVLFGDGAGAVVLEAAESPGVYSTHLHADGRQESLLNVPWGVSQGYELLEGSRGKVSMRGNEVFKVAVRTLGAVVDETLAANGMSRADVDWLIPHQANIRIMAATARKLQLPMEQVVSTVEWHGNTSAASIPLALDVAVRDGRIQRGQVLLLEAFGAGFTWGSALIRY</sequence>
<protein>
    <recommendedName>
        <fullName evidence="3 12">Beta-ketoacyl-[acyl-carrier-protein] synthase III</fullName>
        <shortName evidence="12">Beta-ketoacyl-ACP synthase III</shortName>
        <shortName evidence="12">KAS III</shortName>
        <ecNumber evidence="3 12">2.3.1.180</ecNumber>
    </recommendedName>
    <alternativeName>
        <fullName evidence="12">3-oxoacyl-[acyl-carrier-protein] synthase 3</fullName>
    </alternativeName>
    <alternativeName>
        <fullName evidence="12">3-oxoacyl-[acyl-carrier-protein] synthase III</fullName>
    </alternativeName>
</protein>
<dbReference type="RefSeq" id="WP_109678487.1">
    <property type="nucleotide sequence ID" value="NZ_CP086615.1"/>
</dbReference>
<evidence type="ECO:0000256" key="6">
    <source>
        <dbReference type="ARBA" id="ARBA00022832"/>
    </source>
</evidence>
<keyword evidence="12" id="KW-0963">Cytoplasm</keyword>
<dbReference type="HAMAP" id="MF_01815">
    <property type="entry name" value="FabH"/>
    <property type="match status" value="1"/>
</dbReference>
<comment type="pathway">
    <text evidence="1 12">Lipid metabolism; fatty acid biosynthesis.</text>
</comment>
<dbReference type="InterPro" id="IPR013747">
    <property type="entry name" value="ACP_syn_III_C"/>
</dbReference>
<keyword evidence="9 12" id="KW-0511">Multifunctional enzyme</keyword>
<dbReference type="SUPFAM" id="SSF53901">
    <property type="entry name" value="Thiolase-like"/>
    <property type="match status" value="1"/>
</dbReference>
<comment type="domain">
    <text evidence="12">The last Arg residue of the ACP-binding site is essential for the weak association between ACP/AcpP and FabH.</text>
</comment>
<feature type="domain" description="Beta-ketoacyl-[acyl-carrier-protein] synthase III C-terminal" evidence="13">
    <location>
        <begin position="234"/>
        <end position="323"/>
    </location>
</feature>
<dbReference type="Pfam" id="PF08541">
    <property type="entry name" value="ACP_syn_III_C"/>
    <property type="match status" value="1"/>
</dbReference>
<dbReference type="Gene3D" id="3.40.47.10">
    <property type="match status" value="1"/>
</dbReference>
<keyword evidence="16" id="KW-1185">Reference proteome</keyword>
<evidence type="ECO:0000256" key="8">
    <source>
        <dbReference type="ARBA" id="ARBA00023160"/>
    </source>
</evidence>
<evidence type="ECO:0000259" key="13">
    <source>
        <dbReference type="Pfam" id="PF08541"/>
    </source>
</evidence>
<feature type="domain" description="Beta-ketoacyl-[acyl-carrier-protein] synthase III N-terminal" evidence="14">
    <location>
        <begin position="108"/>
        <end position="185"/>
    </location>
</feature>
<proteinExistence type="inferred from homology"/>
<dbReference type="EMBL" id="QFFI01000012">
    <property type="protein sequence ID" value="PWG63239.1"/>
    <property type="molecule type" value="Genomic_DNA"/>
</dbReference>
<evidence type="ECO:0000256" key="5">
    <source>
        <dbReference type="ARBA" id="ARBA00022679"/>
    </source>
</evidence>
<dbReference type="InterPro" id="IPR013751">
    <property type="entry name" value="ACP_syn_III_N"/>
</dbReference>
<dbReference type="PANTHER" id="PTHR43091:SF1">
    <property type="entry name" value="BETA-KETOACYL-[ACYL-CARRIER-PROTEIN] SYNTHASE III, CHLOROPLASTIC"/>
    <property type="match status" value="1"/>
</dbReference>
<organism evidence="15 16">
    <name type="scientific">Sediminicurvatus halobius</name>
    <dbReference type="NCBI Taxonomy" id="2182432"/>
    <lineage>
        <taxon>Bacteria</taxon>
        <taxon>Pseudomonadati</taxon>
        <taxon>Pseudomonadota</taxon>
        <taxon>Gammaproteobacteria</taxon>
        <taxon>Chromatiales</taxon>
        <taxon>Ectothiorhodospiraceae</taxon>
        <taxon>Sediminicurvatus</taxon>
    </lineage>
</organism>
<evidence type="ECO:0000259" key="14">
    <source>
        <dbReference type="Pfam" id="PF08545"/>
    </source>
</evidence>
<comment type="similarity">
    <text evidence="2 12">Belongs to the thiolase-like superfamily. FabH family.</text>
</comment>
<comment type="caution">
    <text evidence="15">The sequence shown here is derived from an EMBL/GenBank/DDBJ whole genome shotgun (WGS) entry which is preliminary data.</text>
</comment>
<dbReference type="GO" id="GO:0006633">
    <property type="term" value="P:fatty acid biosynthetic process"/>
    <property type="evidence" value="ECO:0007669"/>
    <property type="project" value="UniProtKB-UniRule"/>
</dbReference>
<comment type="catalytic activity">
    <reaction evidence="11">
        <text>malonyl-[ACP] + acetyl-CoA + H(+) = 3-oxobutanoyl-[ACP] + CO2 + CoA</text>
        <dbReference type="Rhea" id="RHEA:12080"/>
        <dbReference type="Rhea" id="RHEA-COMP:9623"/>
        <dbReference type="Rhea" id="RHEA-COMP:9625"/>
        <dbReference type="ChEBI" id="CHEBI:15378"/>
        <dbReference type="ChEBI" id="CHEBI:16526"/>
        <dbReference type="ChEBI" id="CHEBI:57287"/>
        <dbReference type="ChEBI" id="CHEBI:57288"/>
        <dbReference type="ChEBI" id="CHEBI:78449"/>
        <dbReference type="ChEBI" id="CHEBI:78450"/>
        <dbReference type="EC" id="2.3.1.180"/>
    </reaction>
    <physiologicalReaction direction="left-to-right" evidence="11">
        <dbReference type="Rhea" id="RHEA:12081"/>
    </physiologicalReaction>
</comment>
<keyword evidence="6 12" id="KW-0276">Fatty acid metabolism</keyword>
<dbReference type="NCBIfam" id="TIGR00747">
    <property type="entry name" value="fabH"/>
    <property type="match status" value="1"/>
</dbReference>
<dbReference type="EC" id="2.3.1.180" evidence="3 12"/>
<keyword evidence="5 12" id="KW-0808">Transferase</keyword>
<evidence type="ECO:0000256" key="1">
    <source>
        <dbReference type="ARBA" id="ARBA00005194"/>
    </source>
</evidence>
<dbReference type="GO" id="GO:0005737">
    <property type="term" value="C:cytoplasm"/>
    <property type="evidence" value="ECO:0007669"/>
    <property type="project" value="UniProtKB-SubCell"/>
</dbReference>
<comment type="function">
    <text evidence="12">Catalyzes the condensation reaction of fatty acid synthesis by the addition to an acyl acceptor of two carbons from malonyl-ACP. Catalyzes the first condensation reaction which initiates fatty acid synthesis and may therefore play a role in governing the total rate of fatty acid production. Possesses both acetoacetyl-ACP synthase and acetyl transacylase activities. Its substrate specificity determines the biosynthesis of branched-chain and/or straight-chain of fatty acids.</text>
</comment>
<dbReference type="Proteomes" id="UP000245474">
    <property type="component" value="Unassembled WGS sequence"/>
</dbReference>
<comment type="subunit">
    <text evidence="12">Homodimer.</text>
</comment>
<dbReference type="GO" id="GO:0004315">
    <property type="term" value="F:3-oxoacyl-[acyl-carrier-protein] synthase activity"/>
    <property type="evidence" value="ECO:0007669"/>
    <property type="project" value="InterPro"/>
</dbReference>
<keyword evidence="4 12" id="KW-0444">Lipid biosynthesis</keyword>
<dbReference type="NCBIfam" id="NF006829">
    <property type="entry name" value="PRK09352.1"/>
    <property type="match status" value="1"/>
</dbReference>
<dbReference type="UniPathway" id="UPA00094"/>
<evidence type="ECO:0000256" key="12">
    <source>
        <dbReference type="HAMAP-Rule" id="MF_01815"/>
    </source>
</evidence>
<evidence type="ECO:0000313" key="16">
    <source>
        <dbReference type="Proteomes" id="UP000245474"/>
    </source>
</evidence>
<evidence type="ECO:0000256" key="4">
    <source>
        <dbReference type="ARBA" id="ARBA00022516"/>
    </source>
</evidence>
<comment type="subcellular location">
    <subcellularLocation>
        <location evidence="12">Cytoplasm</location>
    </subcellularLocation>
</comment>
<evidence type="ECO:0000256" key="11">
    <source>
        <dbReference type="ARBA" id="ARBA00051096"/>
    </source>
</evidence>
<keyword evidence="7 12" id="KW-0443">Lipid metabolism</keyword>
<dbReference type="AlphaFoldDB" id="A0A2U2N2M9"/>
<dbReference type="GO" id="GO:0033818">
    <property type="term" value="F:beta-ketoacyl-acyl-carrier-protein synthase III activity"/>
    <property type="evidence" value="ECO:0007669"/>
    <property type="project" value="UniProtKB-UniRule"/>
</dbReference>
<dbReference type="CDD" id="cd00830">
    <property type="entry name" value="KAS_III"/>
    <property type="match status" value="1"/>
</dbReference>
<feature type="active site" evidence="12">
    <location>
        <position position="114"/>
    </location>
</feature>
<feature type="active site" evidence="12">
    <location>
        <position position="280"/>
    </location>
</feature>
<reference evidence="15 16" key="1">
    <citation type="submission" date="2018-05" db="EMBL/GenBank/DDBJ databases">
        <title>Spiribacter halobius sp. nov., a moderately halophilic bacterium isolated from marine solar saltern.</title>
        <authorList>
            <person name="Zheng W.-S."/>
            <person name="Lu D.-C."/>
            <person name="Du Z.-J."/>
        </authorList>
    </citation>
    <scope>NUCLEOTIDE SEQUENCE [LARGE SCALE GENOMIC DNA]</scope>
    <source>
        <strain evidence="15 16">E85</strain>
    </source>
</reference>